<dbReference type="SUPFAM" id="SSF53850">
    <property type="entry name" value="Periplasmic binding protein-like II"/>
    <property type="match status" value="1"/>
</dbReference>
<evidence type="ECO:0000256" key="6">
    <source>
        <dbReference type="PIRNR" id="PIRNR002854"/>
    </source>
</evidence>
<dbReference type="PANTHER" id="PTHR30429">
    <property type="entry name" value="D-METHIONINE-BINDING LIPOPROTEIN METQ"/>
    <property type="match status" value="1"/>
</dbReference>
<comment type="caution">
    <text evidence="9">The sequence shown here is derived from an EMBL/GenBank/DDBJ whole genome shotgun (WGS) entry which is preliminary data.</text>
</comment>
<feature type="signal peptide" evidence="8">
    <location>
        <begin position="1"/>
        <end position="22"/>
    </location>
</feature>
<name>A0A2N0Z787_9BACI</name>
<evidence type="ECO:0000256" key="8">
    <source>
        <dbReference type="SAM" id="SignalP"/>
    </source>
</evidence>
<evidence type="ECO:0000256" key="3">
    <source>
        <dbReference type="ARBA" id="ARBA00023136"/>
    </source>
</evidence>
<protein>
    <recommendedName>
        <fullName evidence="6">Lipoprotein</fullName>
    </recommendedName>
</protein>
<evidence type="ECO:0000256" key="1">
    <source>
        <dbReference type="ARBA" id="ARBA00004635"/>
    </source>
</evidence>
<keyword evidence="2 8" id="KW-0732">Signal</keyword>
<dbReference type="CDD" id="cd13598">
    <property type="entry name" value="PBP2_lipoprotein_IlpA_like"/>
    <property type="match status" value="1"/>
</dbReference>
<organism evidence="9 10">
    <name type="scientific">Niallia nealsonii</name>
    <dbReference type="NCBI Taxonomy" id="115979"/>
    <lineage>
        <taxon>Bacteria</taxon>
        <taxon>Bacillati</taxon>
        <taxon>Bacillota</taxon>
        <taxon>Bacilli</taxon>
        <taxon>Bacillales</taxon>
        <taxon>Bacillaceae</taxon>
        <taxon>Niallia</taxon>
    </lineage>
</organism>
<dbReference type="GO" id="GO:0016020">
    <property type="term" value="C:membrane"/>
    <property type="evidence" value="ECO:0007669"/>
    <property type="project" value="UniProtKB-SubCell"/>
</dbReference>
<keyword evidence="4" id="KW-0564">Palmitate</keyword>
<keyword evidence="3" id="KW-0472">Membrane</keyword>
<feature type="lipid moiety-binding region" description="S-diacylglycerol cysteine" evidence="7">
    <location>
        <position position="21"/>
    </location>
</feature>
<accession>A0A2N0Z787</accession>
<dbReference type="PIRSF" id="PIRSF002854">
    <property type="entry name" value="MetQ"/>
    <property type="match status" value="1"/>
</dbReference>
<feature type="chain" id="PRO_5014832555" description="Lipoprotein" evidence="8">
    <location>
        <begin position="23"/>
        <end position="272"/>
    </location>
</feature>
<sequence length="272" mass="29985">MKKTFALLSALLSLLIILSACGKDEEKTKALSTEKLLVGVTGGPHEQVMEKVKEVAAKDGLEIELKVFNDYNTPNTALDDGDLDVSSYETKQFLDAQKADKGYKISEVFKTLTFPMGVYSSSVKSIDDIKKGDKIAVPNDPSNEYRALKLFEKAGLITLKEGTGEKATKKDIAENKLNLEILELDSAQLPSQLGEVAAAAINTNFAMGAGLTLKDDAVFHEEEKNNPYTNYVVARDVNKNDEAIKKIKKYYQSDEVKQFIEETFNGSVVPSW</sequence>
<dbReference type="OrthoDB" id="9812878at2"/>
<proteinExistence type="inferred from homology"/>
<evidence type="ECO:0000256" key="2">
    <source>
        <dbReference type="ARBA" id="ARBA00022729"/>
    </source>
</evidence>
<dbReference type="InterPro" id="IPR004872">
    <property type="entry name" value="Lipoprotein_NlpA"/>
</dbReference>
<keyword evidence="5 6" id="KW-0449">Lipoprotein</keyword>
<dbReference type="PROSITE" id="PS51257">
    <property type="entry name" value="PROKAR_LIPOPROTEIN"/>
    <property type="match status" value="1"/>
</dbReference>
<dbReference type="Pfam" id="PF03180">
    <property type="entry name" value="Lipoprotein_9"/>
    <property type="match status" value="1"/>
</dbReference>
<evidence type="ECO:0000256" key="5">
    <source>
        <dbReference type="ARBA" id="ARBA00023288"/>
    </source>
</evidence>
<reference evidence="9 10" key="1">
    <citation type="journal article" date="2003" name="Int. J. Syst. Evol. Microbiol.">
        <title>Bacillus nealsonii sp. nov., isolated from a spacecraft-assembly facility, whose spores are gamma-radiation resistant.</title>
        <authorList>
            <person name="Venkateswaran K."/>
            <person name="Kempf M."/>
            <person name="Chen F."/>
            <person name="Satomi M."/>
            <person name="Nicholson W."/>
            <person name="Kern R."/>
        </authorList>
    </citation>
    <scope>NUCLEOTIDE SEQUENCE [LARGE SCALE GENOMIC DNA]</scope>
    <source>
        <strain evidence="9 10">FO-92</strain>
    </source>
</reference>
<gene>
    <name evidence="9" type="ORF">CWS01_00575</name>
</gene>
<dbReference type="Gene3D" id="3.40.190.10">
    <property type="entry name" value="Periplasmic binding protein-like II"/>
    <property type="match status" value="2"/>
</dbReference>
<dbReference type="RefSeq" id="WP_101175070.1">
    <property type="nucleotide sequence ID" value="NZ_PISE01000003.1"/>
</dbReference>
<keyword evidence="10" id="KW-1185">Reference proteome</keyword>
<dbReference type="PANTHER" id="PTHR30429:SF1">
    <property type="entry name" value="D-METHIONINE-BINDING LIPOPROTEIN METQ-RELATED"/>
    <property type="match status" value="1"/>
</dbReference>
<comment type="similarity">
    <text evidence="6">Belongs to the nlpA lipoprotein family.</text>
</comment>
<dbReference type="AlphaFoldDB" id="A0A2N0Z787"/>
<comment type="subcellular location">
    <subcellularLocation>
        <location evidence="1">Membrane</location>
        <topology evidence="1">Lipid-anchor</topology>
    </subcellularLocation>
</comment>
<evidence type="ECO:0000313" key="9">
    <source>
        <dbReference type="EMBL" id="PKG25370.1"/>
    </source>
</evidence>
<evidence type="ECO:0000313" key="10">
    <source>
        <dbReference type="Proteomes" id="UP000233375"/>
    </source>
</evidence>
<evidence type="ECO:0000256" key="4">
    <source>
        <dbReference type="ARBA" id="ARBA00023139"/>
    </source>
</evidence>
<dbReference type="EMBL" id="PISE01000003">
    <property type="protein sequence ID" value="PKG25370.1"/>
    <property type="molecule type" value="Genomic_DNA"/>
</dbReference>
<evidence type="ECO:0000256" key="7">
    <source>
        <dbReference type="PIRSR" id="PIRSR002854-1"/>
    </source>
</evidence>
<dbReference type="Proteomes" id="UP000233375">
    <property type="component" value="Unassembled WGS sequence"/>
</dbReference>